<protein>
    <submittedName>
        <fullName evidence="1 3">Uncharacterized protein</fullName>
    </submittedName>
</protein>
<evidence type="ECO:0000313" key="2">
    <source>
        <dbReference type="Proteomes" id="UP000267027"/>
    </source>
</evidence>
<dbReference type="Proteomes" id="UP000267027">
    <property type="component" value="Unassembled WGS sequence"/>
</dbReference>
<gene>
    <name evidence="1" type="ORF">ACOC_LOCUS454</name>
</gene>
<organism evidence="3">
    <name type="scientific">Angiostrongylus costaricensis</name>
    <name type="common">Nematode worm</name>
    <dbReference type="NCBI Taxonomy" id="334426"/>
    <lineage>
        <taxon>Eukaryota</taxon>
        <taxon>Metazoa</taxon>
        <taxon>Ecdysozoa</taxon>
        <taxon>Nematoda</taxon>
        <taxon>Chromadorea</taxon>
        <taxon>Rhabditida</taxon>
        <taxon>Rhabditina</taxon>
        <taxon>Rhabditomorpha</taxon>
        <taxon>Strongyloidea</taxon>
        <taxon>Metastrongylidae</taxon>
        <taxon>Angiostrongylus</taxon>
    </lineage>
</organism>
<evidence type="ECO:0000313" key="1">
    <source>
        <dbReference type="EMBL" id="VDM52039.1"/>
    </source>
</evidence>
<dbReference type="EMBL" id="UYYA01000045">
    <property type="protein sequence ID" value="VDM52039.1"/>
    <property type="molecule type" value="Genomic_DNA"/>
</dbReference>
<dbReference type="WBParaSite" id="ACOC_0000045301-mRNA-1">
    <property type="protein sequence ID" value="ACOC_0000045301-mRNA-1"/>
    <property type="gene ID" value="ACOC_0000045301"/>
</dbReference>
<sequence length="34" mass="3984">MEVTILAASYDNFEYGCEDINCECIISEWYNTFP</sequence>
<dbReference type="AlphaFoldDB" id="A0A0R3PAA7"/>
<reference evidence="1 2" key="2">
    <citation type="submission" date="2018-11" db="EMBL/GenBank/DDBJ databases">
        <authorList>
            <consortium name="Pathogen Informatics"/>
        </authorList>
    </citation>
    <scope>NUCLEOTIDE SEQUENCE [LARGE SCALE GENOMIC DNA]</scope>
    <source>
        <strain evidence="1 2">Costa Rica</strain>
    </source>
</reference>
<reference evidence="3" key="1">
    <citation type="submission" date="2017-02" db="UniProtKB">
        <authorList>
            <consortium name="WormBaseParasite"/>
        </authorList>
    </citation>
    <scope>IDENTIFICATION</scope>
</reference>
<evidence type="ECO:0000313" key="3">
    <source>
        <dbReference type="WBParaSite" id="ACOC_0000045301-mRNA-1"/>
    </source>
</evidence>
<keyword evidence="2" id="KW-1185">Reference proteome</keyword>
<proteinExistence type="predicted"/>
<name>A0A0R3PAA7_ANGCS</name>
<accession>A0A0R3PAA7</accession>